<comment type="similarity">
    <text evidence="1">Belongs to the AHA1 family.</text>
</comment>
<proteinExistence type="inferred from homology"/>
<dbReference type="SUPFAM" id="SSF55961">
    <property type="entry name" value="Bet v1-like"/>
    <property type="match status" value="1"/>
</dbReference>
<sequence>MTERSVQHATIVVERTYAASPARVFAAWSDKDALLRWGNPGETWFMAYDHFDFRVGGGDVSRFGPRGGETYQDIVQDERIISAGTMDRDGTRIFSGLMTVEFKPSGKGCHLVMTEQAAFLDGGDVPENHHAGWSEMLANLDNELKREMA</sequence>
<dbReference type="RefSeq" id="WP_106709409.1">
    <property type="nucleotide sequence ID" value="NZ_PGGO01000001.1"/>
</dbReference>
<evidence type="ECO:0000313" key="3">
    <source>
        <dbReference type="EMBL" id="PSH70586.1"/>
    </source>
</evidence>
<dbReference type="AlphaFoldDB" id="A0A2P7BVW5"/>
<evidence type="ECO:0000256" key="1">
    <source>
        <dbReference type="ARBA" id="ARBA00006817"/>
    </source>
</evidence>
<accession>A0A2P7BVW5</accession>
<protein>
    <submittedName>
        <fullName evidence="3">Polyketide cyclase</fullName>
    </submittedName>
</protein>
<dbReference type="Gene3D" id="3.30.530.20">
    <property type="match status" value="1"/>
</dbReference>
<evidence type="ECO:0000259" key="2">
    <source>
        <dbReference type="Pfam" id="PF08327"/>
    </source>
</evidence>
<keyword evidence="4" id="KW-1185">Reference proteome</keyword>
<name>A0A2P7BVW5_9HYPH</name>
<feature type="domain" description="Activator of Hsp90 ATPase homologue 1/2-like C-terminal" evidence="2">
    <location>
        <begin position="19"/>
        <end position="144"/>
    </location>
</feature>
<evidence type="ECO:0000313" key="4">
    <source>
        <dbReference type="Proteomes" id="UP000241444"/>
    </source>
</evidence>
<organism evidence="3 4">
    <name type="scientific">Phyllobacterium brassicacearum</name>
    <dbReference type="NCBI Taxonomy" id="314235"/>
    <lineage>
        <taxon>Bacteria</taxon>
        <taxon>Pseudomonadati</taxon>
        <taxon>Pseudomonadota</taxon>
        <taxon>Alphaproteobacteria</taxon>
        <taxon>Hyphomicrobiales</taxon>
        <taxon>Phyllobacteriaceae</taxon>
        <taxon>Phyllobacterium</taxon>
    </lineage>
</organism>
<dbReference type="InterPro" id="IPR013538">
    <property type="entry name" value="ASHA1/2-like_C"/>
</dbReference>
<dbReference type="EMBL" id="PGGO01000001">
    <property type="protein sequence ID" value="PSH70586.1"/>
    <property type="molecule type" value="Genomic_DNA"/>
</dbReference>
<dbReference type="OrthoDB" id="9803476at2"/>
<comment type="caution">
    <text evidence="3">The sequence shown here is derived from an EMBL/GenBank/DDBJ whole genome shotgun (WGS) entry which is preliminary data.</text>
</comment>
<dbReference type="Pfam" id="PF08327">
    <property type="entry name" value="AHSA1"/>
    <property type="match status" value="1"/>
</dbReference>
<reference evidence="4" key="1">
    <citation type="submission" date="2017-11" db="EMBL/GenBank/DDBJ databases">
        <authorList>
            <person name="Kuznetsova I."/>
            <person name="Sazanova A."/>
            <person name="Chirak E."/>
            <person name="Safronova V."/>
            <person name="Willems A."/>
        </authorList>
    </citation>
    <scope>NUCLEOTIDE SEQUENCE [LARGE SCALE GENOMIC DNA]</scope>
    <source>
        <strain evidence="4">STM 196</strain>
    </source>
</reference>
<dbReference type="Proteomes" id="UP000241444">
    <property type="component" value="Unassembled WGS sequence"/>
</dbReference>
<gene>
    <name evidence="3" type="ORF">CU102_00550</name>
</gene>
<dbReference type="InterPro" id="IPR023393">
    <property type="entry name" value="START-like_dom_sf"/>
</dbReference>
<dbReference type="CDD" id="cd08900">
    <property type="entry name" value="SRPBCC_CalC_Aha1-like_7"/>
    <property type="match status" value="1"/>
</dbReference>